<protein>
    <submittedName>
        <fullName evidence="1 3">Uncharacterized protein</fullName>
    </submittedName>
</protein>
<gene>
    <name evidence="1 3" type="ORF">BDZ99DRAFT_387973</name>
</gene>
<dbReference type="EMBL" id="MU003701">
    <property type="protein sequence ID" value="KAF2809481.1"/>
    <property type="molecule type" value="Genomic_DNA"/>
</dbReference>
<name>A0A6A6YKY7_9PEZI</name>
<reference evidence="3" key="2">
    <citation type="submission" date="2020-04" db="EMBL/GenBank/DDBJ databases">
        <authorList>
            <consortium name="NCBI Genome Project"/>
        </authorList>
    </citation>
    <scope>NUCLEOTIDE SEQUENCE</scope>
    <source>
        <strain evidence="3">CBS 304.34</strain>
    </source>
</reference>
<sequence length="51" mass="6009">LRKANLKSVVKFLYKDIISCYRLIERLSINSKGENIEKVLNILILYSIKRV</sequence>
<dbReference type="GeneID" id="54456441"/>
<keyword evidence="2" id="KW-1185">Reference proteome</keyword>
<evidence type="ECO:0000313" key="3">
    <source>
        <dbReference type="RefSeq" id="XP_033576445.1"/>
    </source>
</evidence>
<reference evidence="1 3" key="1">
    <citation type="journal article" date="2020" name="Stud. Mycol.">
        <title>101 Dothideomycetes genomes: a test case for predicting lifestyles and emergence of pathogens.</title>
        <authorList>
            <person name="Haridas S."/>
            <person name="Albert R."/>
            <person name="Binder M."/>
            <person name="Bloem J."/>
            <person name="Labutti K."/>
            <person name="Salamov A."/>
            <person name="Andreopoulos B."/>
            <person name="Baker S."/>
            <person name="Barry K."/>
            <person name="Bills G."/>
            <person name="Bluhm B."/>
            <person name="Cannon C."/>
            <person name="Castanera R."/>
            <person name="Culley D."/>
            <person name="Daum C."/>
            <person name="Ezra D."/>
            <person name="Gonzalez J."/>
            <person name="Henrissat B."/>
            <person name="Kuo A."/>
            <person name="Liang C."/>
            <person name="Lipzen A."/>
            <person name="Lutzoni F."/>
            <person name="Magnuson J."/>
            <person name="Mondo S."/>
            <person name="Nolan M."/>
            <person name="Ohm R."/>
            <person name="Pangilinan J."/>
            <person name="Park H.-J."/>
            <person name="Ramirez L."/>
            <person name="Alfaro M."/>
            <person name="Sun H."/>
            <person name="Tritt A."/>
            <person name="Yoshinaga Y."/>
            <person name="Zwiers L.-H."/>
            <person name="Turgeon B."/>
            <person name="Goodwin S."/>
            <person name="Spatafora J."/>
            <person name="Crous P."/>
            <person name="Grigoriev I."/>
        </authorList>
    </citation>
    <scope>NUCLEOTIDE SEQUENCE</scope>
    <source>
        <strain evidence="1 3">CBS 304.34</strain>
    </source>
</reference>
<proteinExistence type="predicted"/>
<organism evidence="1">
    <name type="scientific">Mytilinidion resinicola</name>
    <dbReference type="NCBI Taxonomy" id="574789"/>
    <lineage>
        <taxon>Eukaryota</taxon>
        <taxon>Fungi</taxon>
        <taxon>Dikarya</taxon>
        <taxon>Ascomycota</taxon>
        <taxon>Pezizomycotina</taxon>
        <taxon>Dothideomycetes</taxon>
        <taxon>Pleosporomycetidae</taxon>
        <taxon>Mytilinidiales</taxon>
        <taxon>Mytilinidiaceae</taxon>
        <taxon>Mytilinidion</taxon>
    </lineage>
</organism>
<reference evidence="3" key="3">
    <citation type="submission" date="2025-04" db="UniProtKB">
        <authorList>
            <consortium name="RefSeq"/>
        </authorList>
    </citation>
    <scope>IDENTIFICATION</scope>
    <source>
        <strain evidence="3">CBS 304.34</strain>
    </source>
</reference>
<dbReference type="Proteomes" id="UP000504636">
    <property type="component" value="Unplaced"/>
</dbReference>
<dbReference type="AlphaFoldDB" id="A0A6A6YKY7"/>
<accession>A0A6A6YKY7</accession>
<evidence type="ECO:0000313" key="2">
    <source>
        <dbReference type="Proteomes" id="UP000504636"/>
    </source>
</evidence>
<feature type="non-terminal residue" evidence="1">
    <location>
        <position position="1"/>
    </location>
</feature>
<evidence type="ECO:0000313" key="1">
    <source>
        <dbReference type="EMBL" id="KAF2809481.1"/>
    </source>
</evidence>
<dbReference type="RefSeq" id="XP_033576445.1">
    <property type="nucleotide sequence ID" value="XM_033715548.1"/>
</dbReference>